<dbReference type="Proteomes" id="UP001497535">
    <property type="component" value="Unassembled WGS sequence"/>
</dbReference>
<accession>A0ACB1AAI1</accession>
<organism evidence="1 2">
    <name type="scientific">Meloidogyne enterolobii</name>
    <name type="common">Root-knot nematode worm</name>
    <name type="synonym">Meloidogyne mayaguensis</name>
    <dbReference type="NCBI Taxonomy" id="390850"/>
    <lineage>
        <taxon>Eukaryota</taxon>
        <taxon>Metazoa</taxon>
        <taxon>Ecdysozoa</taxon>
        <taxon>Nematoda</taxon>
        <taxon>Chromadorea</taxon>
        <taxon>Rhabditida</taxon>
        <taxon>Tylenchina</taxon>
        <taxon>Tylenchomorpha</taxon>
        <taxon>Tylenchoidea</taxon>
        <taxon>Meloidogynidae</taxon>
        <taxon>Meloidogyninae</taxon>
        <taxon>Meloidogyne</taxon>
    </lineage>
</organism>
<name>A0ACB1AAI1_MELEN</name>
<protein>
    <submittedName>
        <fullName evidence="1">Uncharacterized protein</fullName>
    </submittedName>
</protein>
<evidence type="ECO:0000313" key="1">
    <source>
        <dbReference type="EMBL" id="CAK5088218.1"/>
    </source>
</evidence>
<dbReference type="EMBL" id="CAVMJV010000070">
    <property type="protein sequence ID" value="CAK5088218.1"/>
    <property type="molecule type" value="Genomic_DNA"/>
</dbReference>
<keyword evidence="2" id="KW-1185">Reference proteome</keyword>
<gene>
    <name evidence="1" type="ORF">MENTE1834_LOCUS35857</name>
</gene>
<sequence>MPSLEEEEKPKSSQNNQRKPFKRPRLDNGETEIPSFTPVISTISYKEFLQKQRQIRQLCRQIGPSIVLHKQLMEIVSERTLSRDCKRQLLELGLREAQMFKRQTLMELINQELQNPPFLLAASSSSSSSSISSSSTQNSSSPFLVNNIRPPFIRQNGYGGSGSNF</sequence>
<evidence type="ECO:0000313" key="2">
    <source>
        <dbReference type="Proteomes" id="UP001497535"/>
    </source>
</evidence>
<comment type="caution">
    <text evidence="1">The sequence shown here is derived from an EMBL/GenBank/DDBJ whole genome shotgun (WGS) entry which is preliminary data.</text>
</comment>
<reference evidence="1" key="1">
    <citation type="submission" date="2023-11" db="EMBL/GenBank/DDBJ databases">
        <authorList>
            <person name="Poullet M."/>
        </authorList>
    </citation>
    <scope>NUCLEOTIDE SEQUENCE</scope>
    <source>
        <strain evidence="1">E1834</strain>
    </source>
</reference>
<proteinExistence type="predicted"/>